<dbReference type="OrthoDB" id="1935425at2759"/>
<feature type="chain" id="PRO_5032599607" description="Neprosin PEP catalytic domain-containing protein" evidence="1">
    <location>
        <begin position="33"/>
        <end position="536"/>
    </location>
</feature>
<dbReference type="PANTHER" id="PTHR31589">
    <property type="entry name" value="PROTEIN, PUTATIVE (DUF239)-RELATED-RELATED"/>
    <property type="match status" value="1"/>
</dbReference>
<evidence type="ECO:0000313" key="3">
    <source>
        <dbReference type="EMBL" id="KAF9593363.1"/>
    </source>
</evidence>
<dbReference type="PROSITE" id="PS52045">
    <property type="entry name" value="NEPROSIN_PEP_CD"/>
    <property type="match status" value="1"/>
</dbReference>
<proteinExistence type="predicted"/>
<comment type="caution">
    <text evidence="3">The sequence shown here is derived from an EMBL/GenBank/DDBJ whole genome shotgun (WGS) entry which is preliminary data.</text>
</comment>
<dbReference type="InterPro" id="IPR053168">
    <property type="entry name" value="Glutamic_endopeptidase"/>
</dbReference>
<dbReference type="InterPro" id="IPR004314">
    <property type="entry name" value="Neprosin"/>
</dbReference>
<dbReference type="EMBL" id="JADFTS010000008">
    <property type="protein sequence ID" value="KAF9593363.1"/>
    <property type="molecule type" value="Genomic_DNA"/>
</dbReference>
<dbReference type="Pfam" id="PF03080">
    <property type="entry name" value="Neprosin"/>
    <property type="match status" value="1"/>
</dbReference>
<evidence type="ECO:0000313" key="4">
    <source>
        <dbReference type="Proteomes" id="UP000631114"/>
    </source>
</evidence>
<dbReference type="PANTHER" id="PTHR31589:SF235">
    <property type="entry name" value="PROTEIN, PUTATIVE (DUF239)-RELATED"/>
    <property type="match status" value="1"/>
</dbReference>
<evidence type="ECO:0000259" key="2">
    <source>
        <dbReference type="PROSITE" id="PS52045"/>
    </source>
</evidence>
<keyword evidence="1" id="KW-0732">Signal</keyword>
<protein>
    <recommendedName>
        <fullName evidence="2">Neprosin PEP catalytic domain-containing protein</fullName>
    </recommendedName>
</protein>
<keyword evidence="4" id="KW-1185">Reference proteome</keyword>
<evidence type="ECO:0000256" key="1">
    <source>
        <dbReference type="SAM" id="SignalP"/>
    </source>
</evidence>
<name>A0A835LF98_9MAGN</name>
<feature type="signal peptide" evidence="1">
    <location>
        <begin position="1"/>
        <end position="32"/>
    </location>
</feature>
<accession>A0A835LF98</accession>
<reference evidence="3 4" key="1">
    <citation type="submission" date="2020-10" db="EMBL/GenBank/DDBJ databases">
        <title>The Coptis chinensis genome and diversification of protoberbering-type alkaloids.</title>
        <authorList>
            <person name="Wang B."/>
            <person name="Shu S."/>
            <person name="Song C."/>
            <person name="Liu Y."/>
        </authorList>
    </citation>
    <scope>NUCLEOTIDE SEQUENCE [LARGE SCALE GENOMIC DNA]</scope>
    <source>
        <strain evidence="3">HL-2020</strain>
        <tissue evidence="3">Leaf</tissue>
    </source>
</reference>
<dbReference type="Proteomes" id="UP000631114">
    <property type="component" value="Unassembled WGS sequence"/>
</dbReference>
<gene>
    <name evidence="3" type="ORF">IFM89_022062</name>
</gene>
<sequence length="536" mass="60079">MKPKLHFMGLMKLFPLLFLVLFLELSHNGIDGGRTISKEEDLELERQVKQLNKPAVKTITMSPSRPKQRTSKTLSFSTHSRVAKNDMITVDCPQGTVPIRRIGKEDLLRAKAFTKSYISNIHPLTKETPGEHYAIVRSKYNYSVDGIAAEISLNSLDDIGLRQSSSAQMWIEKRQGNDYASLQAGWMSEGCFNLLCSPGFIQIDNKIPVDMIFNRTSKIYGKQYVLPVRIYRDDNTSCWWLEINQDTRIGYWPKNLLGTSLNDGASYVAWGGLVQGPANEPAPPMGNGMIEDANFQKTAFFGRMKIVDSNPILLKASDTRVWDSSTCTTRGVWTRGSVDPIPLKASDTRVRDSSIFPTRAIWTRGSADPIPLKASDTRFWDSLGCPTRAVWTRGYMDAISLKALDMRVRENSACPTCIVWTRGSMDPILLKASDTRVQDSSACPTRAVWTLGSADPIPLYFGKHNSISAKGLLEPLCSISENGQQHIHERSSQTLPHDCKELKYKGITYIVRHITSTCIVNKNRTQTIQTVVYTDI</sequence>
<organism evidence="3 4">
    <name type="scientific">Coptis chinensis</name>
    <dbReference type="NCBI Taxonomy" id="261450"/>
    <lineage>
        <taxon>Eukaryota</taxon>
        <taxon>Viridiplantae</taxon>
        <taxon>Streptophyta</taxon>
        <taxon>Embryophyta</taxon>
        <taxon>Tracheophyta</taxon>
        <taxon>Spermatophyta</taxon>
        <taxon>Magnoliopsida</taxon>
        <taxon>Ranunculales</taxon>
        <taxon>Ranunculaceae</taxon>
        <taxon>Coptidoideae</taxon>
        <taxon>Coptis</taxon>
    </lineage>
</organism>
<feature type="domain" description="Neprosin PEP catalytic" evidence="2">
    <location>
        <begin position="125"/>
        <end position="351"/>
    </location>
</feature>
<dbReference type="AlphaFoldDB" id="A0A835LF98"/>